<keyword evidence="1" id="KW-0732">Signal</keyword>
<feature type="signal peptide" evidence="1">
    <location>
        <begin position="1"/>
        <end position="18"/>
    </location>
</feature>
<name>A0A3P3WBD1_9FLAO</name>
<evidence type="ECO:0000313" key="3">
    <source>
        <dbReference type="Proteomes" id="UP000271937"/>
    </source>
</evidence>
<comment type="caution">
    <text evidence="2">The sequence shown here is derived from an EMBL/GenBank/DDBJ whole genome shotgun (WGS) entry which is preliminary data.</text>
</comment>
<dbReference type="RefSeq" id="WP_125012133.1">
    <property type="nucleotide sequence ID" value="NZ_RQVR01000005.1"/>
</dbReference>
<evidence type="ECO:0008006" key="4">
    <source>
        <dbReference type="Google" id="ProtNLM"/>
    </source>
</evidence>
<gene>
    <name evidence="2" type="ORF">EG849_05785</name>
</gene>
<evidence type="ECO:0000256" key="1">
    <source>
        <dbReference type="SAM" id="SignalP"/>
    </source>
</evidence>
<accession>A0A3P3WBD1</accession>
<dbReference type="Proteomes" id="UP000271937">
    <property type="component" value="Unassembled WGS sequence"/>
</dbReference>
<dbReference type="AlphaFoldDB" id="A0A3P3WBD1"/>
<keyword evidence="3" id="KW-1185">Reference proteome</keyword>
<sequence>MKRFLHYFLIFSAFSTYAQIKVEVTPNGINPNQIQETIPSMTDERFIELSQMWIAEFSRGESNITEVTANSLTIDAMRDNAFLYRNKGETFLHNIKYQLKISKNGDTYTSSIKILEIYARKVLLESTIADYFLPNGILKEGFEEVKPSLERSLNIILNSYDRYLKTTKS</sequence>
<reference evidence="2 3" key="1">
    <citation type="submission" date="2018-11" db="EMBL/GenBank/DDBJ databases">
        <title>Flavobacterium sp. nov., YIM 102600 draft genome.</title>
        <authorList>
            <person name="Li G."/>
            <person name="Jiang Y."/>
        </authorList>
    </citation>
    <scope>NUCLEOTIDE SEQUENCE [LARGE SCALE GENOMIC DNA]</scope>
    <source>
        <strain evidence="2 3">YIM 102600</strain>
    </source>
</reference>
<dbReference type="OrthoDB" id="1357433at2"/>
<proteinExistence type="predicted"/>
<dbReference type="EMBL" id="RQVR01000005">
    <property type="protein sequence ID" value="RRJ92491.1"/>
    <property type="molecule type" value="Genomic_DNA"/>
</dbReference>
<evidence type="ECO:0000313" key="2">
    <source>
        <dbReference type="EMBL" id="RRJ92491.1"/>
    </source>
</evidence>
<feature type="chain" id="PRO_5018261548" description="DUF4468 domain-containing protein" evidence="1">
    <location>
        <begin position="19"/>
        <end position="169"/>
    </location>
</feature>
<protein>
    <recommendedName>
        <fullName evidence="4">DUF4468 domain-containing protein</fullName>
    </recommendedName>
</protein>
<organism evidence="2 3">
    <name type="scientific">Flavobacterium macacae</name>
    <dbReference type="NCBI Taxonomy" id="2488993"/>
    <lineage>
        <taxon>Bacteria</taxon>
        <taxon>Pseudomonadati</taxon>
        <taxon>Bacteroidota</taxon>
        <taxon>Flavobacteriia</taxon>
        <taxon>Flavobacteriales</taxon>
        <taxon>Flavobacteriaceae</taxon>
        <taxon>Flavobacterium</taxon>
    </lineage>
</organism>